<comment type="catalytic activity">
    <reaction evidence="6">
        <text>a 1,3-diacyl-sn-glycerol + H2O = a 1-acyl-sn-glycerol + a fatty acid + H(+)</text>
        <dbReference type="Rhea" id="RHEA:38503"/>
        <dbReference type="ChEBI" id="CHEBI:15377"/>
        <dbReference type="ChEBI" id="CHEBI:15378"/>
        <dbReference type="ChEBI" id="CHEBI:28868"/>
        <dbReference type="ChEBI" id="CHEBI:64683"/>
        <dbReference type="ChEBI" id="CHEBI:77272"/>
    </reaction>
</comment>
<keyword evidence="2" id="KW-0378">Hydrolase</keyword>
<comment type="catalytic activity">
    <reaction evidence="9">
        <text>1,2-didecanoylglycerol + H2O = decanoylglycerol + decanoate + H(+)</text>
        <dbReference type="Rhea" id="RHEA:48596"/>
        <dbReference type="ChEBI" id="CHEBI:11152"/>
        <dbReference type="ChEBI" id="CHEBI:15377"/>
        <dbReference type="ChEBI" id="CHEBI:15378"/>
        <dbReference type="ChEBI" id="CHEBI:27689"/>
        <dbReference type="ChEBI" id="CHEBI:90605"/>
    </reaction>
</comment>
<evidence type="ECO:0000256" key="1">
    <source>
        <dbReference type="ARBA" id="ARBA00008645"/>
    </source>
</evidence>
<dbReference type="EnsemblMetazoa" id="XM_004926842.4">
    <property type="protein sequence ID" value="XP_004926899.1"/>
    <property type="gene ID" value="LOC101745186"/>
</dbReference>
<dbReference type="AlphaFoldDB" id="A0A8R2AMQ7"/>
<evidence type="ECO:0000259" key="12">
    <source>
        <dbReference type="Pfam" id="PF00561"/>
    </source>
</evidence>
<dbReference type="InterPro" id="IPR000073">
    <property type="entry name" value="AB_hydrolase_1"/>
</dbReference>
<dbReference type="Proteomes" id="UP000005204">
    <property type="component" value="Unassembled WGS sequence"/>
</dbReference>
<dbReference type="Gene3D" id="3.40.50.1820">
    <property type="entry name" value="alpha/beta hydrolase"/>
    <property type="match status" value="1"/>
</dbReference>
<evidence type="ECO:0000256" key="4">
    <source>
        <dbReference type="ARBA" id="ARBA00042703"/>
    </source>
</evidence>
<dbReference type="KEGG" id="bmor:101745186"/>
<evidence type="ECO:0000256" key="8">
    <source>
        <dbReference type="ARBA" id="ARBA00048283"/>
    </source>
</evidence>
<dbReference type="EC" id="3.1.1.116" evidence="3"/>
<comment type="catalytic activity">
    <reaction evidence="8">
        <text>1-octadecanoyl-2-(4Z,7Z,10Z,13Z,16Z,19Z-docosahexaenoyl)-sn-glycerol + H2O = 2-(4Z,7Z,10Z,13Z,16Z,19Z-docosahexaenoyl)-glycerol + octadecanoate + H(+)</text>
        <dbReference type="Rhea" id="RHEA:77107"/>
        <dbReference type="ChEBI" id="CHEBI:15377"/>
        <dbReference type="ChEBI" id="CHEBI:15378"/>
        <dbReference type="ChEBI" id="CHEBI:25629"/>
        <dbReference type="ChEBI" id="CHEBI:77129"/>
        <dbReference type="ChEBI" id="CHEBI:186738"/>
    </reaction>
</comment>
<dbReference type="GO" id="GO:0005739">
    <property type="term" value="C:mitochondrion"/>
    <property type="evidence" value="ECO:0007669"/>
    <property type="project" value="TreeGrafter"/>
</dbReference>
<feature type="domain" description="AB hydrolase-1" evidence="12">
    <location>
        <begin position="43"/>
        <end position="156"/>
    </location>
</feature>
<sequence>MYLMETKLLLKRNVISFMFFCKRSTVDLAYKIHGKPLSKNSVPILVIHGLMGSKKNFESIAKNIAATTKNTAITVDLRNHGDSPHTSSHTYLELAADISHLMKKVSVKRAKIVGHSMGGRTAMVLALTENPKVASLVVVDISPVSTAGLLNDFFPELLKVMETMEFQGKESISKARAAVKKVIIESGVMKHDDSIDFILLNVGLKPNKRIGWLCNVETLKKYFECIATFPSEMKGKTYKGPTLFIGGGDSKYIPPEDIKGIRIFFPKAELKYIPNVGHNVHAEDPKTFLKLVNQFLIKY</sequence>
<proteinExistence type="inferred from homology"/>
<evidence type="ECO:0000313" key="14">
    <source>
        <dbReference type="Proteomes" id="UP000005204"/>
    </source>
</evidence>
<evidence type="ECO:0000256" key="10">
    <source>
        <dbReference type="ARBA" id="ARBA00048513"/>
    </source>
</evidence>
<reference evidence="13" key="2">
    <citation type="submission" date="2022-06" db="UniProtKB">
        <authorList>
            <consortium name="EnsemblMetazoa"/>
        </authorList>
    </citation>
    <scope>IDENTIFICATION</scope>
    <source>
        <strain evidence="13">p50T (Dazao)</strain>
    </source>
</reference>
<keyword evidence="14" id="KW-1185">Reference proteome</keyword>
<comment type="similarity">
    <text evidence="1">Belongs to the AB hydrolase superfamily.</text>
</comment>
<dbReference type="RefSeq" id="XP_004926899.1">
    <property type="nucleotide sequence ID" value="XM_004926842.5"/>
</dbReference>
<evidence type="ECO:0000256" key="9">
    <source>
        <dbReference type="ARBA" id="ARBA00048504"/>
    </source>
</evidence>
<dbReference type="SUPFAM" id="SSF53474">
    <property type="entry name" value="alpha/beta-Hydrolases"/>
    <property type="match status" value="1"/>
</dbReference>
<dbReference type="OrthoDB" id="8119704at2759"/>
<evidence type="ECO:0000256" key="3">
    <source>
        <dbReference type="ARBA" id="ARBA00026104"/>
    </source>
</evidence>
<reference evidence="14" key="1">
    <citation type="journal article" date="2008" name="Insect Biochem. Mol. Biol.">
        <title>The genome of a lepidopteran model insect, the silkworm Bombyx mori.</title>
        <authorList>
            <consortium name="International Silkworm Genome Consortium"/>
        </authorList>
    </citation>
    <scope>NUCLEOTIDE SEQUENCE [LARGE SCALE GENOMIC DNA]</scope>
    <source>
        <strain evidence="14">p50T</strain>
    </source>
</reference>
<organism evidence="13 14">
    <name type="scientific">Bombyx mori</name>
    <name type="common">Silk moth</name>
    <dbReference type="NCBI Taxonomy" id="7091"/>
    <lineage>
        <taxon>Eukaryota</taxon>
        <taxon>Metazoa</taxon>
        <taxon>Ecdysozoa</taxon>
        <taxon>Arthropoda</taxon>
        <taxon>Hexapoda</taxon>
        <taxon>Insecta</taxon>
        <taxon>Pterygota</taxon>
        <taxon>Neoptera</taxon>
        <taxon>Endopterygota</taxon>
        <taxon>Lepidoptera</taxon>
        <taxon>Glossata</taxon>
        <taxon>Ditrysia</taxon>
        <taxon>Bombycoidea</taxon>
        <taxon>Bombycidae</taxon>
        <taxon>Bombycinae</taxon>
        <taxon>Bombyx</taxon>
    </lineage>
</organism>
<protein>
    <recommendedName>
        <fullName evidence="7">sn-1-specific diacylglycerol lipase ABHD11</fullName>
        <ecNumber evidence="3">3.1.1.116</ecNumber>
    </recommendedName>
    <alternativeName>
        <fullName evidence="4">Alpha/beta hydrolase domain-containing protein 11</fullName>
    </alternativeName>
</protein>
<dbReference type="GeneID" id="101745186"/>
<dbReference type="InterPro" id="IPR029058">
    <property type="entry name" value="AB_hydrolase_fold"/>
</dbReference>
<name>A0A8R2AMQ7_BOMMO</name>
<dbReference type="Pfam" id="PF00561">
    <property type="entry name" value="Abhydrolase_1"/>
    <property type="match status" value="1"/>
</dbReference>
<dbReference type="GO" id="GO:0052689">
    <property type="term" value="F:carboxylic ester hydrolase activity"/>
    <property type="evidence" value="ECO:0007669"/>
    <property type="project" value="TreeGrafter"/>
</dbReference>
<comment type="catalytic activity">
    <reaction evidence="11">
        <text>1-octadecanoyl-2-(5Z,8Z,11Z,14Z-eicosatetraenoyl)-sn-glycerol + H2O = 2-(5Z,8Z,11Z,14Z-eicosatetraenoyl)-glycerol + octadecanoate + H(+)</text>
        <dbReference type="Rhea" id="RHEA:38507"/>
        <dbReference type="ChEBI" id="CHEBI:15377"/>
        <dbReference type="ChEBI" id="CHEBI:15378"/>
        <dbReference type="ChEBI" id="CHEBI:25629"/>
        <dbReference type="ChEBI" id="CHEBI:52392"/>
        <dbReference type="ChEBI" id="CHEBI:75728"/>
    </reaction>
</comment>
<accession>A0A8R2AMQ7</accession>
<evidence type="ECO:0000256" key="7">
    <source>
        <dbReference type="ARBA" id="ARBA00044064"/>
    </source>
</evidence>
<evidence type="ECO:0000256" key="6">
    <source>
        <dbReference type="ARBA" id="ARBA00043742"/>
    </source>
</evidence>
<dbReference type="PANTHER" id="PTHR46118">
    <property type="entry name" value="PROTEIN ABHD11"/>
    <property type="match status" value="1"/>
</dbReference>
<evidence type="ECO:0000256" key="11">
    <source>
        <dbReference type="ARBA" id="ARBA00048919"/>
    </source>
</evidence>
<evidence type="ECO:0000313" key="13">
    <source>
        <dbReference type="EnsemblMetazoa" id="XP_004926899.1"/>
    </source>
</evidence>
<comment type="catalytic activity">
    <reaction evidence="5">
        <text>a 1,2-diacyl-sn-glycerol + H2O = a 2-acylglycerol + a fatty acid + H(+)</text>
        <dbReference type="Rhea" id="RHEA:33275"/>
        <dbReference type="ChEBI" id="CHEBI:15377"/>
        <dbReference type="ChEBI" id="CHEBI:15378"/>
        <dbReference type="ChEBI" id="CHEBI:17389"/>
        <dbReference type="ChEBI" id="CHEBI:17815"/>
        <dbReference type="ChEBI" id="CHEBI:28868"/>
        <dbReference type="EC" id="3.1.1.116"/>
    </reaction>
</comment>
<dbReference type="PANTHER" id="PTHR46118:SF4">
    <property type="entry name" value="PROTEIN ABHD11"/>
    <property type="match status" value="1"/>
</dbReference>
<evidence type="ECO:0000256" key="2">
    <source>
        <dbReference type="ARBA" id="ARBA00022801"/>
    </source>
</evidence>
<evidence type="ECO:0000256" key="5">
    <source>
        <dbReference type="ARBA" id="ARBA00043667"/>
    </source>
</evidence>
<comment type="catalytic activity">
    <reaction evidence="10">
        <text>1-octadecanoyl-2-(9Z-octadecenoyl)-sn-glycerol + H2O = 2-(9Z-octadecenoyl)-glycerol + octadecanoate + H(+)</text>
        <dbReference type="Rhea" id="RHEA:77103"/>
        <dbReference type="ChEBI" id="CHEBI:15377"/>
        <dbReference type="ChEBI" id="CHEBI:15378"/>
        <dbReference type="ChEBI" id="CHEBI:25629"/>
        <dbReference type="ChEBI" id="CHEBI:73990"/>
        <dbReference type="ChEBI" id="CHEBI:75468"/>
    </reaction>
</comment>